<comment type="subcellular location">
    <subcellularLocation>
        <location evidence="1">Membrane</location>
    </subcellularLocation>
</comment>
<keyword evidence="2" id="KW-0472">Membrane</keyword>
<accession>A0A1S3PEC7</accession>
<keyword evidence="4" id="KW-1185">Reference proteome</keyword>
<organism evidence="4 5">
    <name type="scientific">Salmo salar</name>
    <name type="common">Atlantic salmon</name>
    <dbReference type="NCBI Taxonomy" id="8030"/>
    <lineage>
        <taxon>Eukaryota</taxon>
        <taxon>Metazoa</taxon>
        <taxon>Chordata</taxon>
        <taxon>Craniata</taxon>
        <taxon>Vertebrata</taxon>
        <taxon>Euteleostomi</taxon>
        <taxon>Actinopterygii</taxon>
        <taxon>Neopterygii</taxon>
        <taxon>Teleostei</taxon>
        <taxon>Protacanthopterygii</taxon>
        <taxon>Salmoniformes</taxon>
        <taxon>Salmonidae</taxon>
        <taxon>Salmoninae</taxon>
        <taxon>Salmo</taxon>
    </lineage>
</organism>
<evidence type="ECO:0000259" key="3">
    <source>
        <dbReference type="Pfam" id="PF23263"/>
    </source>
</evidence>
<feature type="domain" description="Mucin-4-like C8-3" evidence="3">
    <location>
        <begin position="56"/>
        <end position="105"/>
    </location>
</feature>
<dbReference type="RefSeq" id="XP_014025960.2">
    <property type="nucleotide sequence ID" value="XM_014170485.2"/>
</dbReference>
<dbReference type="AlphaFoldDB" id="A0A1S3PEC7"/>
<gene>
    <name evidence="5" type="primary">LOC106584881</name>
</gene>
<evidence type="ECO:0000256" key="2">
    <source>
        <dbReference type="ARBA" id="ARBA00023136"/>
    </source>
</evidence>
<dbReference type="InterPro" id="IPR056619">
    <property type="entry name" value="C8-3_MUC4"/>
</dbReference>
<evidence type="ECO:0000256" key="1">
    <source>
        <dbReference type="ARBA" id="ARBA00004370"/>
    </source>
</evidence>
<name>A0A1S3PEC7_SALSA</name>
<dbReference type="Pfam" id="PF23263">
    <property type="entry name" value="C8-3_MUC4"/>
    <property type="match status" value="1"/>
</dbReference>
<dbReference type="KEGG" id="sasa:106584881"/>
<sequence length="119" mass="13043">MNTAPDLRSALIMNTGDVVFSTGNLFTFGNKYLLDTYYYAKHDPAFVPAFSVSEDAADLLVMDMLKMCFGEGAQFCKYDTLTTCSLAVGNATLQSFQSHKALRQDLESGMSLKLTSLSL</sequence>
<proteinExistence type="predicted"/>
<reference evidence="5" key="1">
    <citation type="submission" date="2025-08" db="UniProtKB">
        <authorList>
            <consortium name="RefSeq"/>
        </authorList>
    </citation>
    <scope>IDENTIFICATION</scope>
</reference>
<dbReference type="GO" id="GO:0016020">
    <property type="term" value="C:membrane"/>
    <property type="evidence" value="ECO:0007669"/>
    <property type="project" value="UniProtKB-SubCell"/>
</dbReference>
<dbReference type="GeneID" id="106584881"/>
<evidence type="ECO:0000313" key="5">
    <source>
        <dbReference type="RefSeq" id="XP_014025960.2"/>
    </source>
</evidence>
<dbReference type="Proteomes" id="UP001652741">
    <property type="component" value="Chromosome ssa24"/>
</dbReference>
<protein>
    <submittedName>
        <fullName evidence="5">Sushi domain-containing protein 2</fullName>
    </submittedName>
</protein>
<evidence type="ECO:0000313" key="4">
    <source>
        <dbReference type="Proteomes" id="UP001652741"/>
    </source>
</evidence>